<dbReference type="CDD" id="cd00093">
    <property type="entry name" value="HTH_XRE"/>
    <property type="match status" value="1"/>
</dbReference>
<dbReference type="SMART" id="SM00530">
    <property type="entry name" value="HTH_XRE"/>
    <property type="match status" value="1"/>
</dbReference>
<dbReference type="GO" id="GO:0003677">
    <property type="term" value="F:DNA binding"/>
    <property type="evidence" value="ECO:0007669"/>
    <property type="project" value="InterPro"/>
</dbReference>
<feature type="domain" description="HTH cro/C1-type" evidence="2">
    <location>
        <begin position="23"/>
        <end position="79"/>
    </location>
</feature>
<dbReference type="EMBL" id="CP077093">
    <property type="protein sequence ID" value="QXI29305.1"/>
    <property type="molecule type" value="Genomic_DNA"/>
</dbReference>
<name>A0A9E6PNG4_9PSED</name>
<reference evidence="3 4" key="2">
    <citation type="journal article" date="2021" name="Microorganisms">
        <title>The Ever-Expanding Pseudomonas Genus: Description of 43 New Species and Partition of the Pseudomonas putida Group.</title>
        <authorList>
            <person name="Girard L."/>
            <person name="Lood C."/>
            <person name="Hofte M."/>
            <person name="Vandamme P."/>
            <person name="Rokni-Zadeh H."/>
            <person name="van Noort V."/>
            <person name="Lavigne R."/>
            <person name="De Mot R."/>
        </authorList>
    </citation>
    <scope>NUCLEOTIDE SEQUENCE [LARGE SCALE GENOMIC DNA]</scope>
    <source>
        <strain evidence="3 4">RW8P3</strain>
    </source>
</reference>
<gene>
    <name evidence="3" type="ORF">HU752_004885</name>
</gene>
<dbReference type="InterPro" id="IPR001387">
    <property type="entry name" value="Cro/C1-type_HTH"/>
</dbReference>
<dbReference type="KEGG" id="pvw:HU752_004885"/>
<dbReference type="Pfam" id="PF13560">
    <property type="entry name" value="HTH_31"/>
    <property type="match status" value="1"/>
</dbReference>
<dbReference type="InterPro" id="IPR010982">
    <property type="entry name" value="Lambda_DNA-bd_dom_sf"/>
</dbReference>
<sequence>MAKKTAPLLPVTTQLLSDLGERLKLARLRRKLTARQVAERAGMSLMTLRSLESGGAGVTIGAYLSVMQVLGLERDLDKVAADDEVGRHLQDAQLVRPARSGTGRPRPASRAGRSEPSLVSVGQVAEQDAAPTDRQDQPFEFSSNTQALSQLVSKKLSSTLAKKPGRKPVAGDE</sequence>
<evidence type="ECO:0000313" key="4">
    <source>
        <dbReference type="Proteomes" id="UP000634530"/>
    </source>
</evidence>
<reference evidence="3 4" key="1">
    <citation type="journal article" date="2020" name="Microorganisms">
        <title>Reliable Identification of Environmental Pseudomonas Isolates Using the rpoD Gene.</title>
        <authorList>
            <consortium name="The Broad Institute Genome Sequencing Platform"/>
            <person name="Girard L."/>
            <person name="Lood C."/>
            <person name="Rokni-Zadeh H."/>
            <person name="van Noort V."/>
            <person name="Lavigne R."/>
            <person name="De Mot R."/>
        </authorList>
    </citation>
    <scope>NUCLEOTIDE SEQUENCE [LARGE SCALE GENOMIC DNA]</scope>
    <source>
        <strain evidence="3 4">RW8P3</strain>
    </source>
</reference>
<accession>A0A9E6PNG4</accession>
<organism evidence="3 4">
    <name type="scientific">Pseudomonas vanderleydeniana</name>
    <dbReference type="NCBI Taxonomy" id="2745495"/>
    <lineage>
        <taxon>Bacteria</taxon>
        <taxon>Pseudomonadati</taxon>
        <taxon>Pseudomonadota</taxon>
        <taxon>Gammaproteobacteria</taxon>
        <taxon>Pseudomonadales</taxon>
        <taxon>Pseudomonadaceae</taxon>
        <taxon>Pseudomonas</taxon>
    </lineage>
</organism>
<dbReference type="Proteomes" id="UP000634530">
    <property type="component" value="Chromosome"/>
</dbReference>
<dbReference type="SUPFAM" id="SSF47413">
    <property type="entry name" value="lambda repressor-like DNA-binding domains"/>
    <property type="match status" value="1"/>
</dbReference>
<evidence type="ECO:0000313" key="3">
    <source>
        <dbReference type="EMBL" id="QXI29305.1"/>
    </source>
</evidence>
<dbReference type="RefSeq" id="WP_186682615.1">
    <property type="nucleotide sequence ID" value="NZ_CP077093.1"/>
</dbReference>
<dbReference type="AlphaFoldDB" id="A0A9E6PNG4"/>
<proteinExistence type="predicted"/>
<protein>
    <submittedName>
        <fullName evidence="3">Helix-turn-helix domain-containing protein</fullName>
    </submittedName>
</protein>
<dbReference type="PROSITE" id="PS50943">
    <property type="entry name" value="HTH_CROC1"/>
    <property type="match status" value="1"/>
</dbReference>
<evidence type="ECO:0000256" key="1">
    <source>
        <dbReference type="SAM" id="MobiDB-lite"/>
    </source>
</evidence>
<keyword evidence="4" id="KW-1185">Reference proteome</keyword>
<dbReference type="Gene3D" id="1.10.260.40">
    <property type="entry name" value="lambda repressor-like DNA-binding domains"/>
    <property type="match status" value="1"/>
</dbReference>
<feature type="region of interest" description="Disordered" evidence="1">
    <location>
        <begin position="87"/>
        <end position="146"/>
    </location>
</feature>
<evidence type="ECO:0000259" key="2">
    <source>
        <dbReference type="PROSITE" id="PS50943"/>
    </source>
</evidence>